<keyword evidence="1" id="KW-0472">Membrane</keyword>
<evidence type="ECO:0000256" key="1">
    <source>
        <dbReference type="SAM" id="Phobius"/>
    </source>
</evidence>
<dbReference type="GeneTree" id="ENSGT00860000135570"/>
<dbReference type="EMBL" id="AJFE02112375">
    <property type="status" value="NOT_ANNOTATED_CDS"/>
    <property type="molecule type" value="Genomic_DNA"/>
</dbReference>
<dbReference type="OMA" id="YSLWPID"/>
<reference evidence="2" key="2">
    <citation type="submission" date="2025-08" db="UniProtKB">
        <authorList>
            <consortium name="Ensembl"/>
        </authorList>
    </citation>
    <scope>IDENTIFICATION</scope>
</reference>
<dbReference type="AlphaFoldDB" id="A0A2R9AH23"/>
<evidence type="ECO:0000313" key="3">
    <source>
        <dbReference type="Proteomes" id="UP000240080"/>
    </source>
</evidence>
<evidence type="ECO:0000313" key="2">
    <source>
        <dbReference type="Ensembl" id="ENSPPAP00000016288.1"/>
    </source>
</evidence>
<name>A0A2R9AH23_PANPA</name>
<dbReference type="Ensembl" id="ENSPPAT00000038982.1">
    <property type="protein sequence ID" value="ENSPPAP00000016288.1"/>
    <property type="gene ID" value="ENSPPAG00000031270.1"/>
</dbReference>
<dbReference type="Bgee" id="ENSPPAG00000031270">
    <property type="expression patterns" value="Expressed in placenta"/>
</dbReference>
<keyword evidence="1" id="KW-1133">Transmembrane helix</keyword>
<feature type="transmembrane region" description="Helical" evidence="1">
    <location>
        <begin position="23"/>
        <end position="45"/>
    </location>
</feature>
<keyword evidence="1" id="KW-0812">Transmembrane</keyword>
<accession>A0A2R9AH23</accession>
<protein>
    <submittedName>
        <fullName evidence="2">Uncharacterized protein</fullName>
    </submittedName>
</protein>
<organism evidence="2 3">
    <name type="scientific">Pan paniscus</name>
    <name type="common">Pygmy chimpanzee</name>
    <name type="synonym">Bonobo</name>
    <dbReference type="NCBI Taxonomy" id="9597"/>
    <lineage>
        <taxon>Eukaryota</taxon>
        <taxon>Metazoa</taxon>
        <taxon>Chordata</taxon>
        <taxon>Craniata</taxon>
        <taxon>Vertebrata</taxon>
        <taxon>Euteleostomi</taxon>
        <taxon>Mammalia</taxon>
        <taxon>Eutheria</taxon>
        <taxon>Euarchontoglires</taxon>
        <taxon>Primates</taxon>
        <taxon>Haplorrhini</taxon>
        <taxon>Catarrhini</taxon>
        <taxon>Hominidae</taxon>
        <taxon>Pan</taxon>
    </lineage>
</organism>
<sequence length="92" mass="10420">MTMFRKGKTRTHKTLGITMTPKCFWLQVITIHVFAGGYTIFPYYLVQNDSSPSPPKSLFSNHDFPIYFGPMQSYSLCPTDSLPTTPPGVKKK</sequence>
<reference evidence="2" key="3">
    <citation type="submission" date="2025-09" db="UniProtKB">
        <authorList>
            <consortium name="Ensembl"/>
        </authorList>
    </citation>
    <scope>IDENTIFICATION</scope>
</reference>
<proteinExistence type="predicted"/>
<dbReference type="Proteomes" id="UP000240080">
    <property type="component" value="Chromosome 14"/>
</dbReference>
<reference evidence="2 3" key="1">
    <citation type="journal article" date="2012" name="Nature">
        <title>The bonobo genome compared with the chimpanzee and human genomes.</title>
        <authorList>
            <person name="Prufer K."/>
            <person name="Munch K."/>
            <person name="Hellmann I."/>
            <person name="Akagi K."/>
            <person name="Miller J.R."/>
            <person name="Walenz B."/>
            <person name="Koren S."/>
            <person name="Sutton G."/>
            <person name="Kodira C."/>
            <person name="Winer R."/>
            <person name="Knight J.R."/>
            <person name="Mullikin J.C."/>
            <person name="Meader S.J."/>
            <person name="Ponting C.P."/>
            <person name="Lunter G."/>
            <person name="Higashino S."/>
            <person name="Hobolth A."/>
            <person name="Dutheil J."/>
            <person name="Karakoc E."/>
            <person name="Alkan C."/>
            <person name="Sajjadian S."/>
            <person name="Catacchio C.R."/>
            <person name="Ventura M."/>
            <person name="Marques-Bonet T."/>
            <person name="Eichler E.E."/>
            <person name="Andre C."/>
            <person name="Atencia R."/>
            <person name="Mugisha L."/>
            <person name="Junhold J."/>
            <person name="Patterson N."/>
            <person name="Siebauer M."/>
            <person name="Good J.M."/>
            <person name="Fischer A."/>
            <person name="Ptak S.E."/>
            <person name="Lachmann M."/>
            <person name="Symer D.E."/>
            <person name="Mailund T."/>
            <person name="Schierup M.H."/>
            <person name="Andres A.M."/>
            <person name="Kelso J."/>
            <person name="Paabo S."/>
        </authorList>
    </citation>
    <scope>NUCLEOTIDE SEQUENCE [LARGE SCALE GENOMIC DNA]</scope>
</reference>
<keyword evidence="3" id="KW-1185">Reference proteome</keyword>